<keyword evidence="3" id="KW-1015">Disulfide bond</keyword>
<dbReference type="Pfam" id="PF01759">
    <property type="entry name" value="NTR"/>
    <property type="match status" value="1"/>
</dbReference>
<evidence type="ECO:0000313" key="6">
    <source>
        <dbReference type="Proteomes" id="UP000230750"/>
    </source>
</evidence>
<dbReference type="AlphaFoldDB" id="A0A2G8JH47"/>
<dbReference type="GO" id="GO:0005576">
    <property type="term" value="C:extracellular region"/>
    <property type="evidence" value="ECO:0007669"/>
    <property type="project" value="UniProtKB-SubCell"/>
</dbReference>
<evidence type="ECO:0000259" key="4">
    <source>
        <dbReference type="PROSITE" id="PS50189"/>
    </source>
</evidence>
<name>A0A2G8JH47_STIJA</name>
<feature type="non-terminal residue" evidence="5">
    <location>
        <position position="99"/>
    </location>
</feature>
<keyword evidence="6" id="KW-1185">Reference proteome</keyword>
<feature type="domain" description="NTR" evidence="4">
    <location>
        <begin position="23"/>
        <end position="99"/>
    </location>
</feature>
<gene>
    <name evidence="5" type="ORF">BSL78_28098</name>
</gene>
<dbReference type="InterPro" id="IPR008993">
    <property type="entry name" value="TIMP-like_OB-fold"/>
</dbReference>
<dbReference type="PROSITE" id="PS50189">
    <property type="entry name" value="NTR"/>
    <property type="match status" value="1"/>
</dbReference>
<evidence type="ECO:0000256" key="1">
    <source>
        <dbReference type="ARBA" id="ARBA00004613"/>
    </source>
</evidence>
<evidence type="ECO:0000256" key="3">
    <source>
        <dbReference type="ARBA" id="ARBA00023157"/>
    </source>
</evidence>
<comment type="caution">
    <text evidence="5">The sequence shown here is derived from an EMBL/GenBank/DDBJ whole genome shotgun (WGS) entry which is preliminary data.</text>
</comment>
<dbReference type="EMBL" id="MRZV01001994">
    <property type="protein sequence ID" value="PIK35070.1"/>
    <property type="molecule type" value="Genomic_DNA"/>
</dbReference>
<dbReference type="Gene3D" id="2.40.50.120">
    <property type="match status" value="1"/>
</dbReference>
<dbReference type="Proteomes" id="UP000230750">
    <property type="component" value="Unassembled WGS sequence"/>
</dbReference>
<dbReference type="InterPro" id="IPR018933">
    <property type="entry name" value="Netrin_module_non-TIMP"/>
</dbReference>
<evidence type="ECO:0000313" key="5">
    <source>
        <dbReference type="EMBL" id="PIK35070.1"/>
    </source>
</evidence>
<accession>A0A2G8JH47</accession>
<dbReference type="InterPro" id="IPR001134">
    <property type="entry name" value="Netrin_domain"/>
</dbReference>
<protein>
    <recommendedName>
        <fullName evidence="4">NTR domain-containing protein</fullName>
    </recommendedName>
</protein>
<proteinExistence type="predicted"/>
<dbReference type="SUPFAM" id="SSF50242">
    <property type="entry name" value="TIMP-like"/>
    <property type="match status" value="1"/>
</dbReference>
<evidence type="ECO:0000256" key="2">
    <source>
        <dbReference type="ARBA" id="ARBA00022525"/>
    </source>
</evidence>
<comment type="subcellular location">
    <subcellularLocation>
        <location evidence="1">Secreted</location>
    </subcellularLocation>
</comment>
<keyword evidence="2" id="KW-0964">Secreted</keyword>
<sequence length="99" mass="11321">MFHSDLNILVDDNSLVGGESFDCPERCQANVIEVTKQSFCKSKYAFFAKVESFANYNSEIRVEISSVDLLRKKSYIRELGRNDRVVLQRQAYACSCPDL</sequence>
<organism evidence="5 6">
    <name type="scientific">Stichopus japonicus</name>
    <name type="common">Sea cucumber</name>
    <dbReference type="NCBI Taxonomy" id="307972"/>
    <lineage>
        <taxon>Eukaryota</taxon>
        <taxon>Metazoa</taxon>
        <taxon>Echinodermata</taxon>
        <taxon>Eleutherozoa</taxon>
        <taxon>Echinozoa</taxon>
        <taxon>Holothuroidea</taxon>
        <taxon>Aspidochirotacea</taxon>
        <taxon>Aspidochirotida</taxon>
        <taxon>Stichopodidae</taxon>
        <taxon>Apostichopus</taxon>
    </lineage>
</organism>
<reference evidence="5 6" key="1">
    <citation type="journal article" date="2017" name="PLoS Biol.">
        <title>The sea cucumber genome provides insights into morphological evolution and visceral regeneration.</title>
        <authorList>
            <person name="Zhang X."/>
            <person name="Sun L."/>
            <person name="Yuan J."/>
            <person name="Sun Y."/>
            <person name="Gao Y."/>
            <person name="Zhang L."/>
            <person name="Li S."/>
            <person name="Dai H."/>
            <person name="Hamel J.F."/>
            <person name="Liu C."/>
            <person name="Yu Y."/>
            <person name="Liu S."/>
            <person name="Lin W."/>
            <person name="Guo K."/>
            <person name="Jin S."/>
            <person name="Xu P."/>
            <person name="Storey K.B."/>
            <person name="Huan P."/>
            <person name="Zhang T."/>
            <person name="Zhou Y."/>
            <person name="Zhang J."/>
            <person name="Lin C."/>
            <person name="Li X."/>
            <person name="Xing L."/>
            <person name="Huo D."/>
            <person name="Sun M."/>
            <person name="Wang L."/>
            <person name="Mercier A."/>
            <person name="Li F."/>
            <person name="Yang H."/>
            <person name="Xiang J."/>
        </authorList>
    </citation>
    <scope>NUCLEOTIDE SEQUENCE [LARGE SCALE GENOMIC DNA]</scope>
    <source>
        <strain evidence="5">Shaxun</strain>
        <tissue evidence="5">Muscle</tissue>
    </source>
</reference>